<dbReference type="SUPFAM" id="SSF53448">
    <property type="entry name" value="Nucleotide-diphospho-sugar transferases"/>
    <property type="match status" value="1"/>
</dbReference>
<evidence type="ECO:0000256" key="3">
    <source>
        <dbReference type="ARBA" id="ARBA00022679"/>
    </source>
</evidence>
<dbReference type="EMBL" id="CAFBOZ010000040">
    <property type="protein sequence ID" value="CAB4996904.1"/>
    <property type="molecule type" value="Genomic_DNA"/>
</dbReference>
<dbReference type="AlphaFoldDB" id="A0A6J7P4E9"/>
<dbReference type="InterPro" id="IPR029044">
    <property type="entry name" value="Nucleotide-diphossugar_trans"/>
</dbReference>
<comment type="similarity">
    <text evidence="1">Belongs to the glycosyltransferase 2 family.</text>
</comment>
<keyword evidence="3" id="KW-0808">Transferase</keyword>
<dbReference type="Pfam" id="PF13641">
    <property type="entry name" value="Glyco_tranf_2_3"/>
    <property type="match status" value="1"/>
</dbReference>
<protein>
    <submittedName>
        <fullName evidence="4">Unannotated protein</fullName>
    </submittedName>
</protein>
<evidence type="ECO:0000313" key="4">
    <source>
        <dbReference type="EMBL" id="CAB4996904.1"/>
    </source>
</evidence>
<evidence type="ECO:0000256" key="1">
    <source>
        <dbReference type="ARBA" id="ARBA00006739"/>
    </source>
</evidence>
<dbReference type="PANTHER" id="PTHR43179:SF12">
    <property type="entry name" value="GALACTOFURANOSYLTRANSFERASE GLFT2"/>
    <property type="match status" value="1"/>
</dbReference>
<accession>A0A6J7P4E9</accession>
<proteinExistence type="inferred from homology"/>
<reference evidence="4" key="1">
    <citation type="submission" date="2020-05" db="EMBL/GenBank/DDBJ databases">
        <authorList>
            <person name="Chiriac C."/>
            <person name="Salcher M."/>
            <person name="Ghai R."/>
            <person name="Kavagutti S V."/>
        </authorList>
    </citation>
    <scope>NUCLEOTIDE SEQUENCE</scope>
</reference>
<organism evidence="4">
    <name type="scientific">freshwater metagenome</name>
    <dbReference type="NCBI Taxonomy" id="449393"/>
    <lineage>
        <taxon>unclassified sequences</taxon>
        <taxon>metagenomes</taxon>
        <taxon>ecological metagenomes</taxon>
    </lineage>
</organism>
<keyword evidence="2" id="KW-0328">Glycosyltransferase</keyword>
<dbReference type="PANTHER" id="PTHR43179">
    <property type="entry name" value="RHAMNOSYLTRANSFERASE WBBL"/>
    <property type="match status" value="1"/>
</dbReference>
<gene>
    <name evidence="4" type="ORF">UFOPK3992_00410</name>
</gene>
<evidence type="ECO:0000256" key="2">
    <source>
        <dbReference type="ARBA" id="ARBA00022676"/>
    </source>
</evidence>
<name>A0A6J7P4E9_9ZZZZ</name>
<sequence>MFVNSDAVLASGALAALAAVLADESVGLVTASVRLGDRPDRVNAAGNPMHYLGYTWSGGMGDLASEHDVPREVTCVSGATFGVRREVWDQLGGFDDEYFAYGEDVDLSIRAWQAGHTVRFEPAAVSVHHYEFGRNPQKWFLLERGRLINMLTLFEPRTRRYVVPMLAVVEVGSLLVAARQGWAGSKVAAWRWLWDNREYLHERTARVEAARRRPDSEILPRLSAEVLPPPEFGLRVPRVANAVLKSYWTWASARLGAVSTSAGPTQAR</sequence>
<dbReference type="GO" id="GO:0016757">
    <property type="term" value="F:glycosyltransferase activity"/>
    <property type="evidence" value="ECO:0007669"/>
    <property type="project" value="UniProtKB-KW"/>
</dbReference>
<dbReference type="Gene3D" id="3.90.550.10">
    <property type="entry name" value="Spore Coat Polysaccharide Biosynthesis Protein SpsA, Chain A"/>
    <property type="match status" value="1"/>
</dbReference>